<evidence type="ECO:0000256" key="1">
    <source>
        <dbReference type="ARBA" id="ARBA00023015"/>
    </source>
</evidence>
<sequence length="306" mass="35311">MLYGTYDLIRPLHFIQSGQFTYGVGWQHARSTRKKDTELLIGTSNETNLSVQGQVFILKPGSCLSVFPGETIIGTKPAEKSASFIWLHFLNQSSLNYTKTYPTQLAEYTSVLPRFFQLNRPEKIIALASQLLDITHSESRVVSEDYVTTLLVSEISTDYLHGINQKPYDEGRVKQIEDWINASIFDDFKISEIADQFNISQDYLSRLFKRTTGITVKDYINKSRVDFARYFLLTTDWSISEIADKCAFNDYKYFFRIFKHYVNLTPLKYRNTFTNTFLNNPKVDFGFDVGKVVSLLEKGLDTSIIY</sequence>
<dbReference type="SUPFAM" id="SSF51215">
    <property type="entry name" value="Regulatory protein AraC"/>
    <property type="match status" value="1"/>
</dbReference>
<dbReference type="SMART" id="SM00342">
    <property type="entry name" value="HTH_ARAC"/>
    <property type="match status" value="1"/>
</dbReference>
<keyword evidence="1" id="KW-0805">Transcription regulation</keyword>
<dbReference type="RefSeq" id="WP_057779865.1">
    <property type="nucleotide sequence ID" value="NZ_AYYY01000061.1"/>
</dbReference>
<dbReference type="InterPro" id="IPR037923">
    <property type="entry name" value="HTH-like"/>
</dbReference>
<dbReference type="GO" id="GO:0003700">
    <property type="term" value="F:DNA-binding transcription factor activity"/>
    <property type="evidence" value="ECO:0007669"/>
    <property type="project" value="InterPro"/>
</dbReference>
<evidence type="ECO:0000259" key="4">
    <source>
        <dbReference type="PROSITE" id="PS01124"/>
    </source>
</evidence>
<dbReference type="AlphaFoldDB" id="A0A0R2AAB0"/>
<dbReference type="PROSITE" id="PS00041">
    <property type="entry name" value="HTH_ARAC_FAMILY_1"/>
    <property type="match status" value="1"/>
</dbReference>
<dbReference type="PATRIC" id="fig|1423813.3.peg.188"/>
<dbReference type="PANTHER" id="PTHR43280">
    <property type="entry name" value="ARAC-FAMILY TRANSCRIPTIONAL REGULATOR"/>
    <property type="match status" value="1"/>
</dbReference>
<keyword evidence="3" id="KW-0804">Transcription</keyword>
<dbReference type="OrthoDB" id="192171at2"/>
<dbReference type="EMBL" id="AYYY01000061">
    <property type="protein sequence ID" value="KRM60697.1"/>
    <property type="molecule type" value="Genomic_DNA"/>
</dbReference>
<keyword evidence="2" id="KW-0238">DNA-binding</keyword>
<dbReference type="PANTHER" id="PTHR43280:SF2">
    <property type="entry name" value="HTH-TYPE TRANSCRIPTIONAL REGULATOR EXSA"/>
    <property type="match status" value="1"/>
</dbReference>
<proteinExistence type="predicted"/>
<dbReference type="GO" id="GO:0043565">
    <property type="term" value="F:sequence-specific DNA binding"/>
    <property type="evidence" value="ECO:0007669"/>
    <property type="project" value="InterPro"/>
</dbReference>
<accession>A0A0R2AAB0</accession>
<gene>
    <name evidence="5" type="ORF">FC26_GL000176</name>
</gene>
<organism evidence="5 6">
    <name type="scientific">Paucilactobacillus vaccinostercus DSM 20634</name>
    <dbReference type="NCBI Taxonomy" id="1423813"/>
    <lineage>
        <taxon>Bacteria</taxon>
        <taxon>Bacillati</taxon>
        <taxon>Bacillota</taxon>
        <taxon>Bacilli</taxon>
        <taxon>Lactobacillales</taxon>
        <taxon>Lactobacillaceae</taxon>
        <taxon>Paucilactobacillus</taxon>
    </lineage>
</organism>
<feature type="domain" description="HTH araC/xylS-type" evidence="4">
    <location>
        <begin position="174"/>
        <end position="272"/>
    </location>
</feature>
<dbReference type="Pfam" id="PF12833">
    <property type="entry name" value="HTH_18"/>
    <property type="match status" value="1"/>
</dbReference>
<dbReference type="Proteomes" id="UP000051733">
    <property type="component" value="Unassembled WGS sequence"/>
</dbReference>
<name>A0A0R2AAB0_9LACO</name>
<dbReference type="InterPro" id="IPR018060">
    <property type="entry name" value="HTH_AraC"/>
</dbReference>
<dbReference type="SUPFAM" id="SSF46689">
    <property type="entry name" value="Homeodomain-like"/>
    <property type="match status" value="2"/>
</dbReference>
<keyword evidence="6" id="KW-1185">Reference proteome</keyword>
<dbReference type="InterPro" id="IPR009057">
    <property type="entry name" value="Homeodomain-like_sf"/>
</dbReference>
<reference evidence="5 6" key="1">
    <citation type="journal article" date="2015" name="Genome Announc.">
        <title>Expanding the biotechnology potential of lactobacilli through comparative genomics of 213 strains and associated genera.</title>
        <authorList>
            <person name="Sun Z."/>
            <person name="Harris H.M."/>
            <person name="McCann A."/>
            <person name="Guo C."/>
            <person name="Argimon S."/>
            <person name="Zhang W."/>
            <person name="Yang X."/>
            <person name="Jeffery I.B."/>
            <person name="Cooney J.C."/>
            <person name="Kagawa T.F."/>
            <person name="Liu W."/>
            <person name="Song Y."/>
            <person name="Salvetti E."/>
            <person name="Wrobel A."/>
            <person name="Rasinkangas P."/>
            <person name="Parkhill J."/>
            <person name="Rea M.C."/>
            <person name="O'Sullivan O."/>
            <person name="Ritari J."/>
            <person name="Douillard F.P."/>
            <person name="Paul Ross R."/>
            <person name="Yang R."/>
            <person name="Briner A.E."/>
            <person name="Felis G.E."/>
            <person name="de Vos W.M."/>
            <person name="Barrangou R."/>
            <person name="Klaenhammer T.R."/>
            <person name="Caufield P.W."/>
            <person name="Cui Y."/>
            <person name="Zhang H."/>
            <person name="O'Toole P.W."/>
        </authorList>
    </citation>
    <scope>NUCLEOTIDE SEQUENCE [LARGE SCALE GENOMIC DNA]</scope>
    <source>
        <strain evidence="5 6">DSM 20634</strain>
    </source>
</reference>
<dbReference type="Gene3D" id="1.10.10.60">
    <property type="entry name" value="Homeodomain-like"/>
    <property type="match status" value="2"/>
</dbReference>
<evidence type="ECO:0000313" key="5">
    <source>
        <dbReference type="EMBL" id="KRM60697.1"/>
    </source>
</evidence>
<dbReference type="PROSITE" id="PS01124">
    <property type="entry name" value="HTH_ARAC_FAMILY_2"/>
    <property type="match status" value="1"/>
</dbReference>
<dbReference type="STRING" id="1423813.FC26_GL000176"/>
<dbReference type="InterPro" id="IPR018062">
    <property type="entry name" value="HTH_AraC-typ_CS"/>
</dbReference>
<evidence type="ECO:0000256" key="2">
    <source>
        <dbReference type="ARBA" id="ARBA00023125"/>
    </source>
</evidence>
<evidence type="ECO:0000256" key="3">
    <source>
        <dbReference type="ARBA" id="ARBA00023163"/>
    </source>
</evidence>
<comment type="caution">
    <text evidence="5">The sequence shown here is derived from an EMBL/GenBank/DDBJ whole genome shotgun (WGS) entry which is preliminary data.</text>
</comment>
<evidence type="ECO:0000313" key="6">
    <source>
        <dbReference type="Proteomes" id="UP000051733"/>
    </source>
</evidence>
<protein>
    <submittedName>
        <fullName evidence="5">Transcriptional regulator, AraC family</fullName>
    </submittedName>
</protein>